<evidence type="ECO:0000313" key="1">
    <source>
        <dbReference type="EMBL" id="KAK9113674.1"/>
    </source>
</evidence>
<dbReference type="EMBL" id="JBBNAF010000009">
    <property type="protein sequence ID" value="KAK9113674.1"/>
    <property type="molecule type" value="Genomic_DNA"/>
</dbReference>
<name>A0AAP0IDW1_9MAGN</name>
<organism evidence="1 2">
    <name type="scientific">Stephania yunnanensis</name>
    <dbReference type="NCBI Taxonomy" id="152371"/>
    <lineage>
        <taxon>Eukaryota</taxon>
        <taxon>Viridiplantae</taxon>
        <taxon>Streptophyta</taxon>
        <taxon>Embryophyta</taxon>
        <taxon>Tracheophyta</taxon>
        <taxon>Spermatophyta</taxon>
        <taxon>Magnoliopsida</taxon>
        <taxon>Ranunculales</taxon>
        <taxon>Menispermaceae</taxon>
        <taxon>Menispermoideae</taxon>
        <taxon>Cissampelideae</taxon>
        <taxon>Stephania</taxon>
    </lineage>
</organism>
<dbReference type="AlphaFoldDB" id="A0AAP0IDW1"/>
<gene>
    <name evidence="1" type="ORF">Syun_020471</name>
</gene>
<accession>A0AAP0IDW1</accession>
<reference evidence="1 2" key="1">
    <citation type="submission" date="2024-01" db="EMBL/GenBank/DDBJ databases">
        <title>Genome assemblies of Stephania.</title>
        <authorList>
            <person name="Yang L."/>
        </authorList>
    </citation>
    <scope>NUCLEOTIDE SEQUENCE [LARGE SCALE GENOMIC DNA]</scope>
    <source>
        <strain evidence="1">YNDBR</strain>
        <tissue evidence="1">Leaf</tissue>
    </source>
</reference>
<keyword evidence="2" id="KW-1185">Reference proteome</keyword>
<protein>
    <submittedName>
        <fullName evidence="1">Uncharacterized protein</fullName>
    </submittedName>
</protein>
<evidence type="ECO:0000313" key="2">
    <source>
        <dbReference type="Proteomes" id="UP001420932"/>
    </source>
</evidence>
<dbReference type="Proteomes" id="UP001420932">
    <property type="component" value="Unassembled WGS sequence"/>
</dbReference>
<comment type="caution">
    <text evidence="1">The sequence shown here is derived from an EMBL/GenBank/DDBJ whole genome shotgun (WGS) entry which is preliminary data.</text>
</comment>
<proteinExistence type="predicted"/>
<sequence length="101" mass="11673">MRMLDPSCWTTHATKTPITATKGRSPTFAITAMKTRIVSLSLPRLHWIPVEKRSPVTITENPQAKKERKIREEKRRGEYERLKVVGVGWEGGGDEEERSRW</sequence>